<dbReference type="PANTHER" id="PTHR46230">
    <property type="match status" value="1"/>
</dbReference>
<comment type="caution">
    <text evidence="2">The sequence shown here is derived from an EMBL/GenBank/DDBJ whole genome shotgun (WGS) entry which is preliminary data.</text>
</comment>
<accession>A0A4Y9RYR1</accession>
<name>A0A4Y9RYR1_9CAUL</name>
<evidence type="ECO:0000313" key="2">
    <source>
        <dbReference type="EMBL" id="TFW12886.1"/>
    </source>
</evidence>
<dbReference type="SUPFAM" id="SSF82657">
    <property type="entry name" value="BolA-like"/>
    <property type="match status" value="1"/>
</dbReference>
<dbReference type="InterPro" id="IPR002634">
    <property type="entry name" value="BolA"/>
</dbReference>
<dbReference type="InterPro" id="IPR036065">
    <property type="entry name" value="BolA-like_sf"/>
</dbReference>
<dbReference type="Gene3D" id="3.30.300.90">
    <property type="entry name" value="BolA-like"/>
    <property type="match status" value="1"/>
</dbReference>
<dbReference type="Proteomes" id="UP000298216">
    <property type="component" value="Unassembled WGS sequence"/>
</dbReference>
<evidence type="ECO:0000256" key="1">
    <source>
        <dbReference type="RuleBase" id="RU003860"/>
    </source>
</evidence>
<sequence>MSEGPVATIIRAKLTDGLSPQRLEVEDDSWRHAGHHHEGGMDAKPGGESHFNLVIVSVAFQGQSRLARQRAVNALLKDEMAGPVHALSIKALTPEEAGETA</sequence>
<evidence type="ECO:0000313" key="3">
    <source>
        <dbReference type="Proteomes" id="UP000298216"/>
    </source>
</evidence>
<gene>
    <name evidence="2" type="ORF">EGY25_12970</name>
</gene>
<protein>
    <submittedName>
        <fullName evidence="2">BolA family transcriptional regulator</fullName>
    </submittedName>
</protein>
<comment type="similarity">
    <text evidence="1">Belongs to the BolA/IbaG family.</text>
</comment>
<dbReference type="PANTHER" id="PTHR46230:SF7">
    <property type="entry name" value="BOLA-LIKE PROTEIN 1"/>
    <property type="match status" value="1"/>
</dbReference>
<dbReference type="OrthoDB" id="9811118at2"/>
<dbReference type="GO" id="GO:0016226">
    <property type="term" value="P:iron-sulfur cluster assembly"/>
    <property type="evidence" value="ECO:0007669"/>
    <property type="project" value="TreeGrafter"/>
</dbReference>
<dbReference type="RefSeq" id="WP_135195353.1">
    <property type="nucleotide sequence ID" value="NZ_SPVH01000006.1"/>
</dbReference>
<dbReference type="Pfam" id="PF01722">
    <property type="entry name" value="BolA"/>
    <property type="match status" value="1"/>
</dbReference>
<dbReference type="PIRSF" id="PIRSF003113">
    <property type="entry name" value="BolA"/>
    <property type="match status" value="1"/>
</dbReference>
<proteinExistence type="inferred from homology"/>
<keyword evidence="3" id="KW-1185">Reference proteome</keyword>
<dbReference type="EMBL" id="SPVH01000006">
    <property type="protein sequence ID" value="TFW12886.1"/>
    <property type="molecule type" value="Genomic_DNA"/>
</dbReference>
<dbReference type="AlphaFoldDB" id="A0A4Y9RYR1"/>
<organism evidence="2 3">
    <name type="scientific">Brevundimonas intermedia</name>
    <dbReference type="NCBI Taxonomy" id="74315"/>
    <lineage>
        <taxon>Bacteria</taxon>
        <taxon>Pseudomonadati</taxon>
        <taxon>Pseudomonadota</taxon>
        <taxon>Alphaproteobacteria</taxon>
        <taxon>Caulobacterales</taxon>
        <taxon>Caulobacteraceae</taxon>
        <taxon>Brevundimonas</taxon>
    </lineage>
</organism>
<reference evidence="2 3" key="1">
    <citation type="submission" date="2019-03" db="EMBL/GenBank/DDBJ databases">
        <title>Draft genome of Brevundimonas sp. a heavy metal resistant soil bacteria.</title>
        <authorList>
            <person name="Soto J."/>
        </authorList>
    </citation>
    <scope>NUCLEOTIDE SEQUENCE [LARGE SCALE GENOMIC DNA]</scope>
    <source>
        <strain evidence="2 3">B-10</strain>
    </source>
</reference>